<dbReference type="PANTHER" id="PTHR43081:SF19">
    <property type="entry name" value="PH-SENSITIVE ADENYLATE CYCLASE RV1264"/>
    <property type="match status" value="1"/>
</dbReference>
<dbReference type="GO" id="GO:0004016">
    <property type="term" value="F:adenylate cyclase activity"/>
    <property type="evidence" value="ECO:0007669"/>
    <property type="project" value="UniProtKB-EC"/>
</dbReference>
<dbReference type="GO" id="GO:0035556">
    <property type="term" value="P:intracellular signal transduction"/>
    <property type="evidence" value="ECO:0007669"/>
    <property type="project" value="InterPro"/>
</dbReference>
<dbReference type="AlphaFoldDB" id="A0A1H8KNB2"/>
<reference evidence="3 5" key="2">
    <citation type="submission" date="2016-10" db="EMBL/GenBank/DDBJ databases">
        <authorList>
            <person name="Varghese N."/>
            <person name="Submissions S."/>
        </authorList>
    </citation>
    <scope>NUCLEOTIDE SEQUENCE [LARGE SCALE GENOMIC DNA]</scope>
    <source>
        <strain evidence="3 5">CGMCC 1.7071</strain>
    </source>
</reference>
<evidence type="ECO:0000313" key="3">
    <source>
        <dbReference type="EMBL" id="SEN94317.1"/>
    </source>
</evidence>
<reference evidence="2" key="1">
    <citation type="submission" date="2016-10" db="EMBL/GenBank/DDBJ databases">
        <authorList>
            <person name="de Groot N.N."/>
        </authorList>
    </citation>
    <scope>NUCLEOTIDE SEQUENCE [LARGE SCALE GENOMIC DNA]</scope>
    <source>
        <strain evidence="2">CCBAU85039</strain>
    </source>
</reference>
<dbReference type="Gene3D" id="3.30.70.1230">
    <property type="entry name" value="Nucleotide cyclase"/>
    <property type="match status" value="1"/>
</dbReference>
<dbReference type="CDD" id="cd07302">
    <property type="entry name" value="CHD"/>
    <property type="match status" value="1"/>
</dbReference>
<dbReference type="Proteomes" id="UP000198939">
    <property type="component" value="Unassembled WGS sequence"/>
</dbReference>
<keyword evidence="2" id="KW-0456">Lyase</keyword>
<dbReference type="SUPFAM" id="SSF55073">
    <property type="entry name" value="Nucleotide cyclase"/>
    <property type="match status" value="1"/>
</dbReference>
<dbReference type="Pfam" id="PF00211">
    <property type="entry name" value="Guanylate_cyc"/>
    <property type="match status" value="1"/>
</dbReference>
<dbReference type="Proteomes" id="UP000183063">
    <property type="component" value="Unassembled WGS sequence"/>
</dbReference>
<dbReference type="InterPro" id="IPR050697">
    <property type="entry name" value="Adenylyl/Guanylyl_Cyclase_3/4"/>
</dbReference>
<name>A0A1H8KNB2_9HYPH</name>
<evidence type="ECO:0000313" key="4">
    <source>
        <dbReference type="Proteomes" id="UP000183063"/>
    </source>
</evidence>
<protein>
    <submittedName>
        <fullName evidence="3">Adenylate cyclase, class 3</fullName>
    </submittedName>
    <submittedName>
        <fullName evidence="2">pH-sensitive adenylate cyclase</fullName>
        <ecNumber evidence="2">4.6.1.1</ecNumber>
    </submittedName>
</protein>
<dbReference type="PROSITE" id="PS50125">
    <property type="entry name" value="GUANYLATE_CYCLASE_2"/>
    <property type="match status" value="1"/>
</dbReference>
<dbReference type="InterPro" id="IPR029787">
    <property type="entry name" value="Nucleotide_cyclase"/>
</dbReference>
<sequence length="405" mass="43596">MMEALLRERLLTLAGCDDARLSDLERLQIIGPGHAGYAASDVSRLQLILALQDAGIGLDVLAEGLKRQIFSLEFANQLMFEPVMMTEALVLAEMTAGQLDLDMLNGVRACASLPPLSVDQPLREDDVEFIRLLTECIQLGASVAGVERVLRVFGHSVRRCVDTMRDLFRAEVEEPMLNAGLSYRHLLEISAAKRLSLQRVGFRMLFLLQRRMLEEAVFDNIVGRLQDALREHGLEPGDEESLPAVAFADLSGFTGLTHEIGDVSAAEKAARFEAIAQRLSCAFDGRIVKPLGDGVMMLFPDAASAVQASLSLVEQSHLDELPPARVGVATGQVVPRDGDIFGRTVNLAARVSSVAGPSQTLVCLNTRAAAEAAARGLAFQGLGAVSLKGFKEPVPLFAAQRLAAG</sequence>
<organism evidence="2 4">
    <name type="scientific">Rhizobium tibeticum</name>
    <dbReference type="NCBI Taxonomy" id="501024"/>
    <lineage>
        <taxon>Bacteria</taxon>
        <taxon>Pseudomonadati</taxon>
        <taxon>Pseudomonadota</taxon>
        <taxon>Alphaproteobacteria</taxon>
        <taxon>Hyphomicrobiales</taxon>
        <taxon>Rhizobiaceae</taxon>
        <taxon>Rhizobium/Agrobacterium group</taxon>
        <taxon>Rhizobium</taxon>
    </lineage>
</organism>
<dbReference type="SMART" id="SM00044">
    <property type="entry name" value="CYCc"/>
    <property type="match status" value="1"/>
</dbReference>
<dbReference type="GO" id="GO:0006171">
    <property type="term" value="P:cAMP biosynthetic process"/>
    <property type="evidence" value="ECO:0007669"/>
    <property type="project" value="TreeGrafter"/>
</dbReference>
<dbReference type="EMBL" id="FNXB01000011">
    <property type="protein sequence ID" value="SEH82582.1"/>
    <property type="molecule type" value="Genomic_DNA"/>
</dbReference>
<keyword evidence="5" id="KW-1185">Reference proteome</keyword>
<evidence type="ECO:0000313" key="5">
    <source>
        <dbReference type="Proteomes" id="UP000198939"/>
    </source>
</evidence>
<reference evidence="4" key="3">
    <citation type="submission" date="2016-10" db="EMBL/GenBank/DDBJ databases">
        <authorList>
            <person name="Wibberg D."/>
        </authorList>
    </citation>
    <scope>NUCLEOTIDE SEQUENCE [LARGE SCALE GENOMIC DNA]</scope>
</reference>
<dbReference type="EC" id="4.6.1.1" evidence="2"/>
<dbReference type="STRING" id="501024.RTCCBAU85039_2567"/>
<evidence type="ECO:0000313" key="2">
    <source>
        <dbReference type="EMBL" id="SEH82582.1"/>
    </source>
</evidence>
<proteinExistence type="predicted"/>
<evidence type="ECO:0000259" key="1">
    <source>
        <dbReference type="PROSITE" id="PS50125"/>
    </source>
</evidence>
<gene>
    <name evidence="2" type="ORF">RTCCBAU85039_2567</name>
    <name evidence="3" type="ORF">SAMN05216228_1009114</name>
</gene>
<dbReference type="EMBL" id="FOCV01000009">
    <property type="protein sequence ID" value="SEN94317.1"/>
    <property type="molecule type" value="Genomic_DNA"/>
</dbReference>
<dbReference type="RefSeq" id="WP_244541319.1">
    <property type="nucleotide sequence ID" value="NZ_FNXB01000011.1"/>
</dbReference>
<accession>A0A1H8KNB2</accession>
<feature type="domain" description="Guanylate cyclase" evidence="1">
    <location>
        <begin position="244"/>
        <end position="352"/>
    </location>
</feature>
<dbReference type="InterPro" id="IPR001054">
    <property type="entry name" value="A/G_cyclase"/>
</dbReference>
<dbReference type="PANTHER" id="PTHR43081">
    <property type="entry name" value="ADENYLATE CYCLASE, TERMINAL-DIFFERENTIATION SPECIFIC-RELATED"/>
    <property type="match status" value="1"/>
</dbReference>